<accession>A0A436ZYK0</accession>
<feature type="compositionally biased region" description="Polar residues" evidence="5">
    <location>
        <begin position="600"/>
        <end position="622"/>
    </location>
</feature>
<dbReference type="InterPro" id="IPR050829">
    <property type="entry name" value="CorA_MIT"/>
</dbReference>
<organism evidence="7 8">
    <name type="scientific">Arthrobotrys flagrans</name>
    <name type="common">Nematode-trapping fungus</name>
    <name type="synonym">Trichothecium flagrans</name>
    <dbReference type="NCBI Taxonomy" id="97331"/>
    <lineage>
        <taxon>Eukaryota</taxon>
        <taxon>Fungi</taxon>
        <taxon>Dikarya</taxon>
        <taxon>Ascomycota</taxon>
        <taxon>Pezizomycotina</taxon>
        <taxon>Orbiliomycetes</taxon>
        <taxon>Orbiliales</taxon>
        <taxon>Orbiliaceae</taxon>
        <taxon>Arthrobotrys</taxon>
    </lineage>
</organism>
<dbReference type="EMBL" id="SAEB01000007">
    <property type="protein sequence ID" value="RVD83862.1"/>
    <property type="molecule type" value="Genomic_DNA"/>
</dbReference>
<feature type="region of interest" description="Disordered" evidence="5">
    <location>
        <begin position="988"/>
        <end position="1010"/>
    </location>
</feature>
<dbReference type="Pfam" id="PF01544">
    <property type="entry name" value="CorA"/>
    <property type="match status" value="1"/>
</dbReference>
<dbReference type="STRING" id="97331.A0A436ZYK0"/>
<dbReference type="Gene3D" id="1.20.58.340">
    <property type="entry name" value="Magnesium transport protein CorA, transmembrane region"/>
    <property type="match status" value="1"/>
</dbReference>
<feature type="compositionally biased region" description="Basic and acidic residues" evidence="5">
    <location>
        <begin position="1505"/>
        <end position="1525"/>
    </location>
</feature>
<name>A0A436ZYK0_ARTFL</name>
<keyword evidence="4 6" id="KW-0472">Membrane</keyword>
<feature type="compositionally biased region" description="Low complexity" evidence="5">
    <location>
        <begin position="743"/>
        <end position="760"/>
    </location>
</feature>
<dbReference type="PANTHER" id="PTHR47685:SF1">
    <property type="entry name" value="MAGNESIUM TRANSPORT PROTEIN CORA"/>
    <property type="match status" value="1"/>
</dbReference>
<feature type="region of interest" description="Disordered" evidence="5">
    <location>
        <begin position="87"/>
        <end position="111"/>
    </location>
</feature>
<protein>
    <submittedName>
        <fullName evidence="7">Uncharacterized protein</fullName>
    </submittedName>
</protein>
<dbReference type="Proteomes" id="UP000283090">
    <property type="component" value="Unassembled WGS sequence"/>
</dbReference>
<gene>
    <name evidence="7" type="ORF">DFL_005636</name>
</gene>
<dbReference type="GO" id="GO:0046873">
    <property type="term" value="F:metal ion transmembrane transporter activity"/>
    <property type="evidence" value="ECO:0007669"/>
    <property type="project" value="InterPro"/>
</dbReference>
<feature type="region of interest" description="Disordered" evidence="5">
    <location>
        <begin position="513"/>
        <end position="824"/>
    </location>
</feature>
<dbReference type="GO" id="GO:0016020">
    <property type="term" value="C:membrane"/>
    <property type="evidence" value="ECO:0007669"/>
    <property type="project" value="UniProtKB-SubCell"/>
</dbReference>
<evidence type="ECO:0000313" key="8">
    <source>
        <dbReference type="Proteomes" id="UP000283090"/>
    </source>
</evidence>
<feature type="compositionally biased region" description="Basic and acidic residues" evidence="5">
    <location>
        <begin position="623"/>
        <end position="650"/>
    </location>
</feature>
<feature type="compositionally biased region" description="Polar residues" evidence="5">
    <location>
        <begin position="1571"/>
        <end position="1585"/>
    </location>
</feature>
<dbReference type="InterPro" id="IPR045863">
    <property type="entry name" value="CorA_TM1_TM2"/>
</dbReference>
<evidence type="ECO:0000256" key="6">
    <source>
        <dbReference type="SAM" id="Phobius"/>
    </source>
</evidence>
<feature type="region of interest" description="Disordered" evidence="5">
    <location>
        <begin position="1492"/>
        <end position="1606"/>
    </location>
</feature>
<feature type="compositionally biased region" description="Basic and acidic residues" evidence="5">
    <location>
        <begin position="919"/>
        <end position="931"/>
    </location>
</feature>
<dbReference type="GeneID" id="93587947"/>
<evidence type="ECO:0000313" key="7">
    <source>
        <dbReference type="EMBL" id="RVD83862.1"/>
    </source>
</evidence>
<feature type="transmembrane region" description="Helical" evidence="6">
    <location>
        <begin position="1402"/>
        <end position="1427"/>
    </location>
</feature>
<feature type="compositionally biased region" description="Basic and acidic residues" evidence="5">
    <location>
        <begin position="14"/>
        <end position="25"/>
    </location>
</feature>
<feature type="compositionally biased region" description="Acidic residues" evidence="5">
    <location>
        <begin position="101"/>
        <end position="111"/>
    </location>
</feature>
<feature type="region of interest" description="Disordered" evidence="5">
    <location>
        <begin position="170"/>
        <end position="189"/>
    </location>
</feature>
<dbReference type="OrthoDB" id="5411975at2759"/>
<proteinExistence type="predicted"/>
<dbReference type="VEuPathDB" id="FungiDB:DFL_005636"/>
<evidence type="ECO:0000256" key="3">
    <source>
        <dbReference type="ARBA" id="ARBA00022989"/>
    </source>
</evidence>
<evidence type="ECO:0000256" key="5">
    <source>
        <dbReference type="SAM" id="MobiDB-lite"/>
    </source>
</evidence>
<dbReference type="InterPro" id="IPR002523">
    <property type="entry name" value="MgTranspt_CorA/ZnTranspt_ZntB"/>
</dbReference>
<evidence type="ECO:0000256" key="2">
    <source>
        <dbReference type="ARBA" id="ARBA00022692"/>
    </source>
</evidence>
<comment type="subcellular location">
    <subcellularLocation>
        <location evidence="1">Membrane</location>
        <topology evidence="1">Multi-pass membrane protein</topology>
    </subcellularLocation>
</comment>
<evidence type="ECO:0000256" key="4">
    <source>
        <dbReference type="ARBA" id="ARBA00023136"/>
    </source>
</evidence>
<keyword evidence="2 6" id="KW-0812">Transmembrane</keyword>
<feature type="region of interest" description="Disordered" evidence="5">
    <location>
        <begin position="1"/>
        <end position="42"/>
    </location>
</feature>
<sequence length="1606" mass="182742">MDIQDEYEPSGSRARSEGYGDREHAQPQAQWRYKPAGSTRSTELITKQRRYPNLRQSLIDSGFYFIESSKDFVVYNITPEELEQIKRNSMGARPAGSLFDENGDESSGSDDEYDLLNYPFKPDIEDDPLPRVLNPQPHTWWFDVALKSPEDGNSPLKNIFHEVTIPSGQGSSTYRRPFTFNRKPPESQKSIKCETKRIISARRSIRAEIKDDTIKLIAASPNPSGKETNLDDIRFRWIHYKNPVLNLEEFKQQVLRISNLEDHDLTILWDLFERVKDKMERTYIHGKYLEEGAIRCDGKSGKQCCAATFIVIPTFKLQPLELPSILKAQPKAFESSDHPPRPLMQTTVNMASTLEEDKRQATFSSKLVPKDQAIHVVQTWILVINDKLLVTYSPSTLQDIAGPNIEFEDGKQDDGITIRVGTTFDGAHYFPAEKCKTWFEFQAELKKVIRPSGYETYKEKDATISCKDGTVLDSHNWAAKLGENRLKLFRVTLELKDSQATLYPPPGRAVLPVPPHNPYALVPSPGGRQYRSTAPPSRIRSRQPSDVDFENNPNRGVVAMRDRSRQRRSESYSFYHPGEYGPREVSPYRRPPINRPYDHSNPTVPGNPHSSSSQNDTFYSRSLSEEHSGPAVSDRGRHDPASSGRLDRSSSSRVSPRAPSLESRDRLGTTITDVADETDIPSRYDRDGEDSEDSRRRSRRQFPLALPAPLISGERESRPYSFKRSGSEEPTGESSANRAVSPTEDLTAELETSSSSTSSESDTEDELPQSGPIAPRRRPANQPEMPGSRYRDQENSGRTPRSGDWPLTKQSTESGDIHVEKLTRYKAEEPELEMRRMQREHIARAEEHLVRAEHLARTERLARAGHRVTFAPSVPGRPSLPSISTAKTTEHLPSAMSDHVRETANGAGRHYLSDVRLPSLKEREEPKPQDHDSIFFYLPSERPAEKENEKGLPDQTQSILELPKVLPVFQWLTQASAQNKLIERQFLSRKRSASRGSRNSNTLKKAPPAEVEASDESYSILKSILNELHRRLETSESKHVHDAYISCGSSDYVEVEKSLKEIENATLLSADSPEKTRTIELISQRKKILDLCRKIFSFFIPQNWKDGELIGRLWYSILQVVTVELSEDPQLSCSDILPKLESINRHIQVIVTGVAGDNIENPRYRIPSALFEAFLQFAEAMLLTAVEIGLFKCYGASTGPSPEGRHKLTAVQHLVYKKFDTCKSRLREGKFQLMCMILTGRTKDQMNYEEACAETIVAFILRSSICLPITTVEVASSPISIYRERLTNINIEANYRPQQRILQDILNLGAEVSAFTHVRAAQYRVLMAVDTLLHPKGSLDMKEPRSPYSIIYSPPRGKMGGGMEDFFRQEGDYVQDHFKRTKTLYDSVEEALSLKEEGNGKAIMVFTIVTTVFLPLNFVTSFFGMNTTDIRDIDRDQRIFWMIAIPVTIFVLGFALCWAYIGDSIQDRLFGPYSSLGQLFKGRLHNRHAKRATGAIVDEEEEKDENNKPAPKYEDYARSNYEIRRPASPPYHGHHYHHHDRVDPPSYYDRSKDRGQSRSRLHGSRDDYTDEPSQSYGSRNMSSGYENPGTHEEETRRRRNVRDVWR</sequence>
<keyword evidence="8" id="KW-1185">Reference proteome</keyword>
<feature type="compositionally biased region" description="Polar residues" evidence="5">
    <location>
        <begin position="994"/>
        <end position="1003"/>
    </location>
</feature>
<dbReference type="PANTHER" id="PTHR47685">
    <property type="entry name" value="MAGNESIUM TRANSPORT PROTEIN CORA"/>
    <property type="match status" value="1"/>
</dbReference>
<feature type="compositionally biased region" description="Basic and acidic residues" evidence="5">
    <location>
        <begin position="815"/>
        <end position="824"/>
    </location>
</feature>
<keyword evidence="3 6" id="KW-1133">Transmembrane helix</keyword>
<feature type="compositionally biased region" description="Low complexity" evidence="5">
    <location>
        <begin position="651"/>
        <end position="660"/>
    </location>
</feature>
<comment type="caution">
    <text evidence="7">The sequence shown here is derived from an EMBL/GenBank/DDBJ whole genome shotgun (WGS) entry which is preliminary data.</text>
</comment>
<dbReference type="SUPFAM" id="SSF144083">
    <property type="entry name" value="Magnesium transport protein CorA, transmembrane region"/>
    <property type="match status" value="1"/>
</dbReference>
<dbReference type="RefSeq" id="XP_067489406.1">
    <property type="nucleotide sequence ID" value="XM_067634924.1"/>
</dbReference>
<feature type="compositionally biased region" description="Basic and acidic residues" evidence="5">
    <location>
        <begin position="1589"/>
        <end position="1606"/>
    </location>
</feature>
<feature type="compositionally biased region" description="Basic and acidic residues" evidence="5">
    <location>
        <begin position="560"/>
        <end position="570"/>
    </location>
</feature>
<evidence type="ECO:0000256" key="1">
    <source>
        <dbReference type="ARBA" id="ARBA00004141"/>
    </source>
</evidence>
<feature type="region of interest" description="Disordered" evidence="5">
    <location>
        <begin position="868"/>
        <end position="931"/>
    </location>
</feature>
<reference evidence="7 8" key="1">
    <citation type="submission" date="2019-01" db="EMBL/GenBank/DDBJ databases">
        <title>Intercellular communication is required for trap formation in the nematode-trapping fungus Duddingtonia flagrans.</title>
        <authorList>
            <person name="Youssar L."/>
            <person name="Wernet V."/>
            <person name="Hensel N."/>
            <person name="Hildebrandt H.-G."/>
            <person name="Fischer R."/>
        </authorList>
    </citation>
    <scope>NUCLEOTIDE SEQUENCE [LARGE SCALE GENOMIC DNA]</scope>
    <source>
        <strain evidence="7 8">CBS H-5679</strain>
    </source>
</reference>
<feature type="transmembrane region" description="Helical" evidence="6">
    <location>
        <begin position="1439"/>
        <end position="1461"/>
    </location>
</feature>